<dbReference type="InterPro" id="IPR007696">
    <property type="entry name" value="DNA_mismatch_repair_MutS_core"/>
</dbReference>
<feature type="compositionally biased region" description="Acidic residues" evidence="8">
    <location>
        <begin position="262"/>
        <end position="277"/>
    </location>
</feature>
<organism evidence="10 11">
    <name type="scientific">Gymnopilus junonius</name>
    <name type="common">Spectacular rustgill mushroom</name>
    <name type="synonym">Gymnopilus spectabilis subsp. junonius</name>
    <dbReference type="NCBI Taxonomy" id="109634"/>
    <lineage>
        <taxon>Eukaryota</taxon>
        <taxon>Fungi</taxon>
        <taxon>Dikarya</taxon>
        <taxon>Basidiomycota</taxon>
        <taxon>Agaricomycotina</taxon>
        <taxon>Agaricomycetes</taxon>
        <taxon>Agaricomycetidae</taxon>
        <taxon>Agaricales</taxon>
        <taxon>Agaricineae</taxon>
        <taxon>Hymenogastraceae</taxon>
        <taxon>Gymnopilus</taxon>
    </lineage>
</organism>
<feature type="domain" description="DNA mismatch repair proteins mutS family" evidence="9">
    <location>
        <begin position="1134"/>
        <end position="1150"/>
    </location>
</feature>
<dbReference type="PROSITE" id="PS00486">
    <property type="entry name" value="DNA_MISMATCH_REPAIR_2"/>
    <property type="match status" value="1"/>
</dbReference>
<evidence type="ECO:0000256" key="8">
    <source>
        <dbReference type="SAM" id="MobiDB-lite"/>
    </source>
</evidence>
<dbReference type="GO" id="GO:0140664">
    <property type="term" value="F:ATP-dependent DNA damage sensor activity"/>
    <property type="evidence" value="ECO:0007669"/>
    <property type="project" value="InterPro"/>
</dbReference>
<keyword evidence="5 6" id="KW-0238">DNA-binding</keyword>
<feature type="compositionally biased region" description="Basic and acidic residues" evidence="8">
    <location>
        <begin position="344"/>
        <end position="356"/>
    </location>
</feature>
<dbReference type="InterPro" id="IPR036678">
    <property type="entry name" value="MutS_con_dom_sf"/>
</dbReference>
<dbReference type="GO" id="GO:0030983">
    <property type="term" value="F:mismatched DNA binding"/>
    <property type="evidence" value="ECO:0007669"/>
    <property type="project" value="UniProtKB-UniRule"/>
</dbReference>
<dbReference type="Gene3D" id="3.30.420.110">
    <property type="entry name" value="MutS, connector domain"/>
    <property type="match status" value="1"/>
</dbReference>
<dbReference type="InterPro" id="IPR007860">
    <property type="entry name" value="DNA_mmatch_repair_MutS_con_dom"/>
</dbReference>
<evidence type="ECO:0000256" key="4">
    <source>
        <dbReference type="ARBA" id="ARBA00022840"/>
    </source>
</evidence>
<dbReference type="InterPro" id="IPR007695">
    <property type="entry name" value="DNA_mismatch_repair_MutS-lik_N"/>
</dbReference>
<dbReference type="Proteomes" id="UP000724874">
    <property type="component" value="Unassembled WGS sequence"/>
</dbReference>
<sequence length="1311" mass="146267">MAPKAKPSTENMKQKSLTSFFSKPSAAISGPSTTAKKAPVPKTPAVKAQPPTKAKEVAKTPSSEPSSKNASESNSSSSPHEPKTPDSRFLETHVTSSVASSRIASSPPTSDAIDVDMLHSDEEGYPPSSAKSTTRQKRKVVLEDSDEEASESLKVNGSRKASIRSSSPTDAIRSQAKRPRLSKVIVEDDEEDEDEEVVKSFSQRLSRFKKSPAKKARSRSRASSDDDDFIVPDDSEEETRSIKSSSSRKSSSSSRRSRPSSDDEDEEAEFDGDDVDLYDQPPKKGQTKSKGKSSAGKLKSATSKKATETDGGNGTFTLLTAAEQREQGKKDDKKATESPYDFLQDVRDKDGRRPGEEDYDPRTLLVPKKAWATFTPFEKQFWEIKQNHYDTILFFQKGKFFELYEDDARIGHQEFDLKLTGRVKMCMVGVPEMSFNEWASKFLARGYKVGRVEQAETALGAEMRMAAEKQEQAKGKVKAKGPAGQDKIVRRELNKVLTNGTLVDQEFLTDEQAGHCISICEATTVNDDGSELSSERKFGICVLDCSTSQFNLSFFEDDVCRTRLETLMRQVRPKEVLYKKGTLSKHTQTLLKSVLPHSCLWTALRPVEGFKYDETLEELKKIYPPAPGEDVEMDQDDPSYSLLPESVPTPIRELVHDKLSIEALGSMIWYLRQLNIDKDIMSMKNFNIYDPMKKGMALTLDGQTLAHLEILLNNEGLEEGSLLKLLGRCITPFGKRLFRIWLCMPLRDIDDINARLDAVEDILEHPTFEATFADVAKGLPDLERIVSRIHAKTCGVKDFLKVLKAFEKLNKGMAKLADESESFKSKTILGLLRGAPDMLPFLRNVQSMFQPTADEKVDELMPRDGKDERYDEVVAEIDSLEKSLAADLNKFEKSLGIKLAYWHSNIGNKDIYLVEVASSVDKKKLPNDWVKSGGTKAKSRYVVPSLQKRVRQLKEAQENRSAAIKTFKFRLYTEFDAERALWLRAIRVFAELDCLFSLAKASAAIGAPSCRPIFVEGDEAILDFKELRHPTLCLSTSLQDFIPNDVKLGGDVGKIVLLTGPNMAGKSTVMRMTATGVIMAQLGMLVPAAEARLTPVDTIITRMGAYDNMFSHSSTFKVELDECYKILRNATPRSLVILDELGRGTSTFDGMAIASAVLHELSTHTLPLSFFATHYGSLTDDHAYHPNIRRMYMSTLVDDEKHELVFLYKLVDGVAESSFGTHVANLAGVPMPVVQRADVISKDFAKQFKEKLQIKQQKSVSAKMPLFGQADFAYLYKLATGKIPLPEDTVRRKEVLTRLKNIVPRYITTST</sequence>
<dbReference type="SUPFAM" id="SSF53150">
    <property type="entry name" value="DNA repair protein MutS, domain II"/>
    <property type="match status" value="1"/>
</dbReference>
<dbReference type="GO" id="GO:0005524">
    <property type="term" value="F:ATP binding"/>
    <property type="evidence" value="ECO:0007669"/>
    <property type="project" value="UniProtKB-UniRule"/>
</dbReference>
<reference evidence="10" key="1">
    <citation type="submission" date="2020-11" db="EMBL/GenBank/DDBJ databases">
        <authorList>
            <consortium name="DOE Joint Genome Institute"/>
            <person name="Ahrendt S."/>
            <person name="Riley R."/>
            <person name="Andreopoulos W."/>
            <person name="LaButti K."/>
            <person name="Pangilinan J."/>
            <person name="Ruiz-duenas F.J."/>
            <person name="Barrasa J.M."/>
            <person name="Sanchez-Garcia M."/>
            <person name="Camarero S."/>
            <person name="Miyauchi S."/>
            <person name="Serrano A."/>
            <person name="Linde D."/>
            <person name="Babiker R."/>
            <person name="Drula E."/>
            <person name="Ayuso-Fernandez I."/>
            <person name="Pacheco R."/>
            <person name="Padilla G."/>
            <person name="Ferreira P."/>
            <person name="Barriuso J."/>
            <person name="Kellner H."/>
            <person name="Castanera R."/>
            <person name="Alfaro M."/>
            <person name="Ramirez L."/>
            <person name="Pisabarro A.G."/>
            <person name="Kuo A."/>
            <person name="Tritt A."/>
            <person name="Lipzen A."/>
            <person name="He G."/>
            <person name="Yan M."/>
            <person name="Ng V."/>
            <person name="Cullen D."/>
            <person name="Martin F."/>
            <person name="Rosso M.-N."/>
            <person name="Henrissat B."/>
            <person name="Hibbett D."/>
            <person name="Martinez A.T."/>
            <person name="Grigoriev I.V."/>
        </authorList>
    </citation>
    <scope>NUCLEOTIDE SEQUENCE</scope>
    <source>
        <strain evidence="10">AH 44721</strain>
    </source>
</reference>
<dbReference type="SUPFAM" id="SSF48334">
    <property type="entry name" value="DNA repair protein MutS, domain III"/>
    <property type="match status" value="1"/>
</dbReference>
<dbReference type="SUPFAM" id="SSF52540">
    <property type="entry name" value="P-loop containing nucleoside triphosphate hydrolases"/>
    <property type="match status" value="1"/>
</dbReference>
<dbReference type="Gene3D" id="3.40.50.300">
    <property type="entry name" value="P-loop containing nucleotide triphosphate hydrolases"/>
    <property type="match status" value="1"/>
</dbReference>
<feature type="compositionally biased region" description="Low complexity" evidence="8">
    <location>
        <begin position="96"/>
        <end position="106"/>
    </location>
</feature>
<name>A0A9P5TR87_GYMJU</name>
<comment type="similarity">
    <text evidence="1 6 7">Belongs to the DNA mismatch repair MutS family.</text>
</comment>
<gene>
    <name evidence="10" type="ORF">CPB84DRAFT_1772046</name>
</gene>
<dbReference type="InterPro" id="IPR017261">
    <property type="entry name" value="DNA_mismatch_repair_MutS/MSH"/>
</dbReference>
<dbReference type="OrthoDB" id="121051at2759"/>
<comment type="caution">
    <text evidence="10">The sequence shown here is derived from an EMBL/GenBank/DDBJ whole genome shotgun (WGS) entry which is preliminary data.</text>
</comment>
<dbReference type="Pfam" id="PF05192">
    <property type="entry name" value="MutS_III"/>
    <property type="match status" value="1"/>
</dbReference>
<protein>
    <recommendedName>
        <fullName evidence="6">DNA mismatch repair protein</fullName>
    </recommendedName>
</protein>
<dbReference type="InterPro" id="IPR016151">
    <property type="entry name" value="DNA_mismatch_repair_MutS_N"/>
</dbReference>
<evidence type="ECO:0000259" key="9">
    <source>
        <dbReference type="PROSITE" id="PS00486"/>
    </source>
</evidence>
<feature type="compositionally biased region" description="Low complexity" evidence="8">
    <location>
        <begin position="61"/>
        <end position="79"/>
    </location>
</feature>
<dbReference type="GO" id="GO:0032301">
    <property type="term" value="C:MutSalpha complex"/>
    <property type="evidence" value="ECO:0007669"/>
    <property type="project" value="TreeGrafter"/>
</dbReference>
<evidence type="ECO:0000256" key="2">
    <source>
        <dbReference type="ARBA" id="ARBA00022741"/>
    </source>
</evidence>
<evidence type="ECO:0000256" key="5">
    <source>
        <dbReference type="ARBA" id="ARBA00023125"/>
    </source>
</evidence>
<dbReference type="PIRSF" id="PIRSF037677">
    <property type="entry name" value="DNA_mis_repair_Msh6"/>
    <property type="match status" value="1"/>
</dbReference>
<dbReference type="FunFam" id="3.40.1170.10:FF:000002">
    <property type="entry name" value="DNA mismatch repair protein"/>
    <property type="match status" value="1"/>
</dbReference>
<dbReference type="PANTHER" id="PTHR11361">
    <property type="entry name" value="DNA MISMATCH REPAIR PROTEIN MUTS FAMILY MEMBER"/>
    <property type="match status" value="1"/>
</dbReference>
<feature type="compositionally biased region" description="Acidic residues" evidence="8">
    <location>
        <begin position="225"/>
        <end position="237"/>
    </location>
</feature>
<dbReference type="GO" id="GO:0006298">
    <property type="term" value="P:mismatch repair"/>
    <property type="evidence" value="ECO:0007669"/>
    <property type="project" value="InterPro"/>
</dbReference>
<feature type="compositionally biased region" description="Low complexity" evidence="8">
    <location>
        <begin position="242"/>
        <end position="254"/>
    </location>
</feature>
<evidence type="ECO:0000313" key="10">
    <source>
        <dbReference type="EMBL" id="KAF8905250.1"/>
    </source>
</evidence>
<dbReference type="Gene3D" id="1.10.1420.10">
    <property type="match status" value="2"/>
</dbReference>
<feature type="compositionally biased region" description="Polar residues" evidence="8">
    <location>
        <begin position="8"/>
        <end position="22"/>
    </location>
</feature>
<dbReference type="SMART" id="SM00533">
    <property type="entry name" value="MUTSd"/>
    <property type="match status" value="1"/>
</dbReference>
<evidence type="ECO:0000256" key="6">
    <source>
        <dbReference type="PIRNR" id="PIRNR037677"/>
    </source>
</evidence>
<dbReference type="SMART" id="SM00534">
    <property type="entry name" value="MUTSac"/>
    <property type="match status" value="1"/>
</dbReference>
<evidence type="ECO:0000313" key="11">
    <source>
        <dbReference type="Proteomes" id="UP000724874"/>
    </source>
</evidence>
<feature type="region of interest" description="Disordered" evidence="8">
    <location>
        <begin position="1"/>
        <end position="361"/>
    </location>
</feature>
<dbReference type="Pfam" id="PF05190">
    <property type="entry name" value="MutS_IV"/>
    <property type="match status" value="1"/>
</dbReference>
<keyword evidence="4 6" id="KW-0067">ATP-binding</keyword>
<dbReference type="InterPro" id="IPR007861">
    <property type="entry name" value="DNA_mismatch_repair_MutS_clamp"/>
</dbReference>
<dbReference type="Pfam" id="PF01624">
    <property type="entry name" value="MutS_I"/>
    <property type="match status" value="1"/>
</dbReference>
<evidence type="ECO:0000256" key="7">
    <source>
        <dbReference type="RuleBase" id="RU003756"/>
    </source>
</evidence>
<keyword evidence="3 6" id="KW-0227">DNA damage</keyword>
<feature type="compositionally biased region" description="Basic and acidic residues" evidence="8">
    <location>
        <begin position="80"/>
        <end position="91"/>
    </location>
</feature>
<feature type="compositionally biased region" description="Acidic residues" evidence="8">
    <location>
        <begin position="187"/>
        <end position="196"/>
    </location>
</feature>
<dbReference type="Pfam" id="PF05188">
    <property type="entry name" value="MutS_II"/>
    <property type="match status" value="1"/>
</dbReference>
<feature type="compositionally biased region" description="Basic and acidic residues" evidence="8">
    <location>
        <begin position="323"/>
        <end position="336"/>
    </location>
</feature>
<feature type="compositionally biased region" description="Low complexity" evidence="8">
    <location>
        <begin position="292"/>
        <end position="304"/>
    </location>
</feature>
<dbReference type="InterPro" id="IPR000432">
    <property type="entry name" value="DNA_mismatch_repair_MutS_C"/>
</dbReference>
<dbReference type="Pfam" id="PF00488">
    <property type="entry name" value="MutS_V"/>
    <property type="match status" value="1"/>
</dbReference>
<accession>A0A9P5TR87</accession>
<keyword evidence="2 6" id="KW-0547">Nucleotide-binding</keyword>
<dbReference type="NCBIfam" id="NF003810">
    <property type="entry name" value="PRK05399.1"/>
    <property type="match status" value="1"/>
</dbReference>
<dbReference type="Gene3D" id="3.40.1170.10">
    <property type="entry name" value="DNA repair protein MutS, domain I"/>
    <property type="match status" value="1"/>
</dbReference>
<dbReference type="SUPFAM" id="SSF55271">
    <property type="entry name" value="DNA repair protein MutS, domain I"/>
    <property type="match status" value="1"/>
</dbReference>
<feature type="compositionally biased region" description="Low complexity" evidence="8">
    <location>
        <begin position="33"/>
        <end position="52"/>
    </location>
</feature>
<comment type="function">
    <text evidence="6 7">Component of the post-replicative DNA mismatch repair system (MMR).</text>
</comment>
<keyword evidence="6 7" id="KW-0234">DNA repair</keyword>
<dbReference type="InterPro" id="IPR036187">
    <property type="entry name" value="DNA_mismatch_repair_MutS_sf"/>
</dbReference>
<keyword evidence="11" id="KW-1185">Reference proteome</keyword>
<dbReference type="PANTHER" id="PTHR11361:SF148">
    <property type="entry name" value="DNA MISMATCH REPAIR PROTEIN MSH6"/>
    <property type="match status" value="1"/>
</dbReference>
<feature type="compositionally biased region" description="Basic residues" evidence="8">
    <location>
        <begin position="206"/>
        <end position="220"/>
    </location>
</feature>
<dbReference type="InterPro" id="IPR027417">
    <property type="entry name" value="P-loop_NTPase"/>
</dbReference>
<evidence type="ECO:0000256" key="1">
    <source>
        <dbReference type="ARBA" id="ARBA00006271"/>
    </source>
</evidence>
<proteinExistence type="inferred from homology"/>
<evidence type="ECO:0000256" key="3">
    <source>
        <dbReference type="ARBA" id="ARBA00022763"/>
    </source>
</evidence>
<dbReference type="EMBL" id="JADNYJ010000023">
    <property type="protein sequence ID" value="KAF8905250.1"/>
    <property type="molecule type" value="Genomic_DNA"/>
</dbReference>
<dbReference type="InterPro" id="IPR045076">
    <property type="entry name" value="MutS"/>
</dbReference>